<comment type="caution">
    <text evidence="10">The sequence shown here is derived from an EMBL/GenBank/DDBJ whole genome shotgun (WGS) entry which is preliminary data.</text>
</comment>
<comment type="subcellular location">
    <subcellularLocation>
        <location evidence="1">Cell membrane</location>
        <topology evidence="1">Peripheral membrane protein</topology>
    </subcellularLocation>
</comment>
<keyword evidence="4" id="KW-1003">Cell membrane</keyword>
<evidence type="ECO:0000259" key="9">
    <source>
        <dbReference type="PROSITE" id="PS50893"/>
    </source>
</evidence>
<gene>
    <name evidence="10" type="ORF">ACFFTL_05920</name>
</gene>
<dbReference type="Pfam" id="PF00005">
    <property type="entry name" value="ABC_tran"/>
    <property type="match status" value="1"/>
</dbReference>
<evidence type="ECO:0000256" key="6">
    <source>
        <dbReference type="ARBA" id="ARBA00022840"/>
    </source>
</evidence>
<dbReference type="CDD" id="cd03257">
    <property type="entry name" value="ABC_NikE_OppD_transporters"/>
    <property type="match status" value="1"/>
</dbReference>
<keyword evidence="7" id="KW-0472">Membrane</keyword>
<dbReference type="GO" id="GO:0005524">
    <property type="term" value="F:ATP binding"/>
    <property type="evidence" value="ECO:0007669"/>
    <property type="project" value="UniProtKB-KW"/>
</dbReference>
<dbReference type="PANTHER" id="PTHR43297:SF2">
    <property type="entry name" value="DIPEPTIDE TRANSPORT ATP-BINDING PROTEIN DPPD"/>
    <property type="match status" value="1"/>
</dbReference>
<keyword evidence="11" id="KW-1185">Reference proteome</keyword>
<feature type="compositionally biased region" description="Low complexity" evidence="8">
    <location>
        <begin position="344"/>
        <end position="361"/>
    </location>
</feature>
<dbReference type="Proteomes" id="UP001589710">
    <property type="component" value="Unassembled WGS sequence"/>
</dbReference>
<evidence type="ECO:0000313" key="11">
    <source>
        <dbReference type="Proteomes" id="UP001589710"/>
    </source>
</evidence>
<sequence length="373" mass="38943">MTTAPEKTAAPDTAMLAVEELSLTVRRGEIAKPILASVSLTCAKGEIVGLVGESGSGKSMTLRTAVGLTPAAADVSGRVRVSGRDMLGASPKELTEVRSRTASMIFQDPRAHINPFQRIGTFLAEGLRMHQGKSKQDAARAAIALLAEVGLPDPARHMRQYPHELSGGMLQRVMIAAALASEPELLLADEPTTALDVTTQAEIMSILLRLRRERGLSIVLVTHDLDLAVSICDRIHVMYAGSIVEVASAAELARRPQHPYTAALFAARPGPDRQELRSVSGRPLGLYEVEGGCAFAPRCPAADGLCHETPPVARLVDGHLVACHLAGEPGTDTGPAHAAGTPSAGGTEPEAGTGPAPAAGTDLPGPFTKGERP</sequence>
<evidence type="ECO:0000256" key="4">
    <source>
        <dbReference type="ARBA" id="ARBA00022475"/>
    </source>
</evidence>
<evidence type="ECO:0000256" key="1">
    <source>
        <dbReference type="ARBA" id="ARBA00004202"/>
    </source>
</evidence>
<dbReference type="EMBL" id="JBHMCG010000024">
    <property type="protein sequence ID" value="MFB9571887.1"/>
    <property type="molecule type" value="Genomic_DNA"/>
</dbReference>
<dbReference type="InterPro" id="IPR017871">
    <property type="entry name" value="ABC_transporter-like_CS"/>
</dbReference>
<proteinExistence type="inferred from homology"/>
<dbReference type="PANTHER" id="PTHR43297">
    <property type="entry name" value="OLIGOPEPTIDE TRANSPORT ATP-BINDING PROTEIN APPD"/>
    <property type="match status" value="1"/>
</dbReference>
<name>A0ABV5R210_9ACTN</name>
<keyword evidence="5" id="KW-0547">Nucleotide-binding</keyword>
<organism evidence="10 11">
    <name type="scientific">Streptomyces yanii</name>
    <dbReference type="NCBI Taxonomy" id="78510"/>
    <lineage>
        <taxon>Bacteria</taxon>
        <taxon>Bacillati</taxon>
        <taxon>Actinomycetota</taxon>
        <taxon>Actinomycetes</taxon>
        <taxon>Kitasatosporales</taxon>
        <taxon>Streptomycetaceae</taxon>
        <taxon>Streptomyces</taxon>
    </lineage>
</organism>
<evidence type="ECO:0000256" key="3">
    <source>
        <dbReference type="ARBA" id="ARBA00022448"/>
    </source>
</evidence>
<dbReference type="InterPro" id="IPR013563">
    <property type="entry name" value="Oligopep_ABC_C"/>
</dbReference>
<dbReference type="Pfam" id="PF08352">
    <property type="entry name" value="oligo_HPY"/>
    <property type="match status" value="1"/>
</dbReference>
<evidence type="ECO:0000313" key="10">
    <source>
        <dbReference type="EMBL" id="MFB9571887.1"/>
    </source>
</evidence>
<keyword evidence="6 10" id="KW-0067">ATP-binding</keyword>
<dbReference type="NCBIfam" id="TIGR01727">
    <property type="entry name" value="oligo_HPY"/>
    <property type="match status" value="1"/>
</dbReference>
<dbReference type="InterPro" id="IPR003439">
    <property type="entry name" value="ABC_transporter-like_ATP-bd"/>
</dbReference>
<dbReference type="InterPro" id="IPR027417">
    <property type="entry name" value="P-loop_NTPase"/>
</dbReference>
<dbReference type="PROSITE" id="PS00211">
    <property type="entry name" value="ABC_TRANSPORTER_1"/>
    <property type="match status" value="1"/>
</dbReference>
<feature type="region of interest" description="Disordered" evidence="8">
    <location>
        <begin position="329"/>
        <end position="373"/>
    </location>
</feature>
<evidence type="ECO:0000256" key="7">
    <source>
        <dbReference type="ARBA" id="ARBA00023136"/>
    </source>
</evidence>
<feature type="domain" description="ABC transporter" evidence="9">
    <location>
        <begin position="16"/>
        <end position="265"/>
    </location>
</feature>
<dbReference type="SUPFAM" id="SSF52540">
    <property type="entry name" value="P-loop containing nucleoside triphosphate hydrolases"/>
    <property type="match status" value="1"/>
</dbReference>
<dbReference type="SMART" id="SM00382">
    <property type="entry name" value="AAA"/>
    <property type="match status" value="1"/>
</dbReference>
<evidence type="ECO:0000256" key="2">
    <source>
        <dbReference type="ARBA" id="ARBA00005417"/>
    </source>
</evidence>
<dbReference type="Gene3D" id="3.40.50.300">
    <property type="entry name" value="P-loop containing nucleotide triphosphate hydrolases"/>
    <property type="match status" value="1"/>
</dbReference>
<keyword evidence="3" id="KW-0813">Transport</keyword>
<dbReference type="InterPro" id="IPR050388">
    <property type="entry name" value="ABC_Ni/Peptide_Import"/>
</dbReference>
<dbReference type="RefSeq" id="WP_345516179.1">
    <property type="nucleotide sequence ID" value="NZ_BAAAXD010000035.1"/>
</dbReference>
<reference evidence="10 11" key="1">
    <citation type="submission" date="2024-09" db="EMBL/GenBank/DDBJ databases">
        <authorList>
            <person name="Sun Q."/>
            <person name="Mori K."/>
        </authorList>
    </citation>
    <scope>NUCLEOTIDE SEQUENCE [LARGE SCALE GENOMIC DNA]</scope>
    <source>
        <strain evidence="10 11">JCM 3331</strain>
    </source>
</reference>
<evidence type="ECO:0000256" key="5">
    <source>
        <dbReference type="ARBA" id="ARBA00022741"/>
    </source>
</evidence>
<evidence type="ECO:0000256" key="8">
    <source>
        <dbReference type="SAM" id="MobiDB-lite"/>
    </source>
</evidence>
<comment type="similarity">
    <text evidence="2">Belongs to the ABC transporter superfamily.</text>
</comment>
<dbReference type="InterPro" id="IPR003593">
    <property type="entry name" value="AAA+_ATPase"/>
</dbReference>
<dbReference type="PROSITE" id="PS50893">
    <property type="entry name" value="ABC_TRANSPORTER_2"/>
    <property type="match status" value="1"/>
</dbReference>
<protein>
    <submittedName>
        <fullName evidence="10">ABC transporter ATP-binding protein</fullName>
    </submittedName>
</protein>
<accession>A0ABV5R210</accession>